<dbReference type="PANTHER" id="PTHR21600">
    <property type="entry name" value="MITOCHONDRIAL RNA PSEUDOURIDINE SYNTHASE"/>
    <property type="match status" value="1"/>
</dbReference>
<dbReference type="PANTHER" id="PTHR21600:SF92">
    <property type="entry name" value="RIBOSOMAL LARGE SUBUNIT PSEUDOURIDINE SYNTHASE C"/>
    <property type="match status" value="1"/>
</dbReference>
<evidence type="ECO:0000259" key="5">
    <source>
        <dbReference type="Pfam" id="PF00849"/>
    </source>
</evidence>
<gene>
    <name evidence="6" type="ORF">VF00_C0001G0022</name>
</gene>
<dbReference type="InterPro" id="IPR006145">
    <property type="entry name" value="PsdUridine_synth_RsuA/RluA"/>
</dbReference>
<dbReference type="Proteomes" id="UP000034913">
    <property type="component" value="Unassembled WGS sequence"/>
</dbReference>
<dbReference type="SUPFAM" id="SSF55120">
    <property type="entry name" value="Pseudouridine synthase"/>
    <property type="match status" value="1"/>
</dbReference>
<dbReference type="InterPro" id="IPR020103">
    <property type="entry name" value="PsdUridine_synth_cat_dom_sf"/>
</dbReference>
<dbReference type="PROSITE" id="PS01129">
    <property type="entry name" value="PSI_RLU"/>
    <property type="match status" value="1"/>
</dbReference>
<dbReference type="GO" id="GO:0003723">
    <property type="term" value="F:RNA binding"/>
    <property type="evidence" value="ECO:0007669"/>
    <property type="project" value="UniProtKB-KW"/>
</dbReference>
<evidence type="ECO:0000256" key="2">
    <source>
        <dbReference type="ARBA" id="ARBA00022884"/>
    </source>
</evidence>
<comment type="catalytic activity">
    <reaction evidence="4">
        <text>a uridine in RNA = a pseudouridine in RNA</text>
        <dbReference type="Rhea" id="RHEA:48348"/>
        <dbReference type="Rhea" id="RHEA-COMP:12068"/>
        <dbReference type="Rhea" id="RHEA-COMP:12069"/>
        <dbReference type="ChEBI" id="CHEBI:65314"/>
        <dbReference type="ChEBI" id="CHEBI:65315"/>
    </reaction>
</comment>
<reference evidence="6 7" key="1">
    <citation type="journal article" date="2015" name="Nature">
        <title>rRNA introns, odd ribosomes, and small enigmatic genomes across a large radiation of phyla.</title>
        <authorList>
            <person name="Brown C.T."/>
            <person name="Hug L.A."/>
            <person name="Thomas B.C."/>
            <person name="Sharon I."/>
            <person name="Castelle C.J."/>
            <person name="Singh A."/>
            <person name="Wilkins M.J."/>
            <person name="Williams K.H."/>
            <person name="Banfield J.F."/>
        </authorList>
    </citation>
    <scope>NUCLEOTIDE SEQUENCE [LARGE SCALE GENOMIC DNA]</scope>
</reference>
<dbReference type="GO" id="GO:0160141">
    <property type="term" value="F:23S rRNA pseudouridine(955/2504/2580) synthase activity"/>
    <property type="evidence" value="ECO:0007669"/>
    <property type="project" value="UniProtKB-EC"/>
</dbReference>
<evidence type="ECO:0000256" key="1">
    <source>
        <dbReference type="ARBA" id="ARBA00010876"/>
    </source>
</evidence>
<evidence type="ECO:0000313" key="7">
    <source>
        <dbReference type="Proteomes" id="UP000034913"/>
    </source>
</evidence>
<keyword evidence="2" id="KW-0694">RNA-binding</keyword>
<accession>A0A0G1ZGR0</accession>
<dbReference type="GO" id="GO:0000455">
    <property type="term" value="P:enzyme-directed rRNA pseudouridine synthesis"/>
    <property type="evidence" value="ECO:0007669"/>
    <property type="project" value="TreeGrafter"/>
</dbReference>
<dbReference type="Pfam" id="PF00849">
    <property type="entry name" value="PseudoU_synth_2"/>
    <property type="match status" value="1"/>
</dbReference>
<dbReference type="InterPro" id="IPR050188">
    <property type="entry name" value="RluA_PseudoU_synthase"/>
</dbReference>
<feature type="active site" evidence="3">
    <location>
        <position position="60"/>
    </location>
</feature>
<organism evidence="6 7">
    <name type="scientific">candidate division Kazan bacterium GW2011_GWB1_52_7</name>
    <dbReference type="NCBI Taxonomy" id="1620414"/>
    <lineage>
        <taxon>Bacteria</taxon>
        <taxon>Bacteria division Kazan-3B-28</taxon>
    </lineage>
</organism>
<proteinExistence type="inferred from homology"/>
<comment type="caution">
    <text evidence="6">The sequence shown here is derived from an EMBL/GenBank/DDBJ whole genome shotgun (WGS) entry which is preliminary data.</text>
</comment>
<sequence>MKQPNIIYEDEQMLVVDKPAGLSVHEGSGQTEATLTDWLAKHLPRSPLKTEHYGLVHRLDKDTSGVLLVAKTRDSFTYLRNLFRLRQIHKEYLALLHGRLTPKRGVIQIPLGRDLVHRTRVSPSSSGKVAETRYEVIRYLPGLTYVRALPATGRTHQIRVHFSGLGYPLVGDKTYGRKDDLPRQFLHAHKVSFVDLQGHRRTFASPLPADLTHYLNGHH</sequence>
<dbReference type="PATRIC" id="fig|1620414.3.peg.23"/>
<dbReference type="NCBIfam" id="TIGR00005">
    <property type="entry name" value="rluA_subfam"/>
    <property type="match status" value="1"/>
</dbReference>
<protein>
    <recommendedName>
        <fullName evidence="4">Pseudouridine synthase</fullName>
        <ecNumber evidence="4">5.4.99.-</ecNumber>
    </recommendedName>
</protein>
<dbReference type="CDD" id="cd02869">
    <property type="entry name" value="PseudoU_synth_RluA_like"/>
    <property type="match status" value="1"/>
</dbReference>
<dbReference type="Gene3D" id="3.30.2350.10">
    <property type="entry name" value="Pseudouridine synthase"/>
    <property type="match status" value="1"/>
</dbReference>
<evidence type="ECO:0000256" key="3">
    <source>
        <dbReference type="PIRSR" id="PIRSR606225-1"/>
    </source>
</evidence>
<feature type="domain" description="Pseudouridine synthase RsuA/RluA-like" evidence="5">
    <location>
        <begin position="13"/>
        <end position="163"/>
    </location>
</feature>
<dbReference type="EC" id="5.4.99.-" evidence="4"/>
<dbReference type="InterPro" id="IPR006224">
    <property type="entry name" value="PsdUridine_synth_RluA-like_CS"/>
</dbReference>
<name>A0A0G1ZGR0_UNCK3</name>
<comment type="function">
    <text evidence="4">Responsible for synthesis of pseudouridine from uracil.</text>
</comment>
<dbReference type="AlphaFoldDB" id="A0A0G1ZGR0"/>
<dbReference type="EMBL" id="LCRB01000001">
    <property type="protein sequence ID" value="KKW27087.1"/>
    <property type="molecule type" value="Genomic_DNA"/>
</dbReference>
<evidence type="ECO:0000313" key="6">
    <source>
        <dbReference type="EMBL" id="KKW27087.1"/>
    </source>
</evidence>
<dbReference type="InterPro" id="IPR006225">
    <property type="entry name" value="PsdUridine_synth_RluC/D"/>
</dbReference>
<evidence type="ECO:0000256" key="4">
    <source>
        <dbReference type="RuleBase" id="RU362028"/>
    </source>
</evidence>
<comment type="similarity">
    <text evidence="1 4">Belongs to the pseudouridine synthase RluA family.</text>
</comment>
<keyword evidence="4" id="KW-0413">Isomerase</keyword>